<name>A0A6V7HI58_9HYME</name>
<reference evidence="1" key="1">
    <citation type="submission" date="2020-07" db="EMBL/GenBank/DDBJ databases">
        <authorList>
            <person name="Nazaruddin N."/>
        </authorList>
    </citation>
    <scope>NUCLEOTIDE SEQUENCE</scope>
</reference>
<comment type="caution">
    <text evidence="1">The sequence shown here is derived from an EMBL/GenBank/DDBJ whole genome shotgun (WGS) entry which is preliminary data.</text>
</comment>
<evidence type="ECO:0000313" key="1">
    <source>
        <dbReference type="EMBL" id="CAD1480029.1"/>
    </source>
</evidence>
<evidence type="ECO:0000313" key="2">
    <source>
        <dbReference type="Proteomes" id="UP000752696"/>
    </source>
</evidence>
<dbReference type="AlphaFoldDB" id="A0A6V7HI58"/>
<keyword evidence="2" id="KW-1185">Reference proteome</keyword>
<accession>A0A6V7HI58</accession>
<gene>
    <name evidence="1" type="ORF">MHI_LOCUS893715</name>
</gene>
<sequence length="35" mass="4101">IFMLTLKLCTEYNISSKMYLTSIAHCYHVLLVTSY</sequence>
<protein>
    <submittedName>
        <fullName evidence="1">Uncharacterized protein</fullName>
    </submittedName>
</protein>
<dbReference type="EMBL" id="CAJDYZ010011780">
    <property type="protein sequence ID" value="CAD1480029.1"/>
    <property type="molecule type" value="Genomic_DNA"/>
</dbReference>
<dbReference type="Proteomes" id="UP000752696">
    <property type="component" value="Unassembled WGS sequence"/>
</dbReference>
<feature type="non-terminal residue" evidence="1">
    <location>
        <position position="1"/>
    </location>
</feature>
<organism evidence="1 2">
    <name type="scientific">Heterotrigona itama</name>
    <dbReference type="NCBI Taxonomy" id="395501"/>
    <lineage>
        <taxon>Eukaryota</taxon>
        <taxon>Metazoa</taxon>
        <taxon>Ecdysozoa</taxon>
        <taxon>Arthropoda</taxon>
        <taxon>Hexapoda</taxon>
        <taxon>Insecta</taxon>
        <taxon>Pterygota</taxon>
        <taxon>Neoptera</taxon>
        <taxon>Endopterygota</taxon>
        <taxon>Hymenoptera</taxon>
        <taxon>Apocrita</taxon>
        <taxon>Aculeata</taxon>
        <taxon>Apoidea</taxon>
        <taxon>Anthophila</taxon>
        <taxon>Apidae</taxon>
        <taxon>Heterotrigona</taxon>
    </lineage>
</organism>
<proteinExistence type="predicted"/>